<proteinExistence type="predicted"/>
<dbReference type="InterPro" id="IPR003961">
    <property type="entry name" value="FN3_dom"/>
</dbReference>
<protein>
    <submittedName>
        <fullName evidence="2">Fibronectin type III domain-containing protein</fullName>
    </submittedName>
</protein>
<dbReference type="Gene3D" id="2.60.120.260">
    <property type="entry name" value="Galactose-binding domain-like"/>
    <property type="match status" value="1"/>
</dbReference>
<dbReference type="InterPro" id="IPR036116">
    <property type="entry name" value="FN3_sf"/>
</dbReference>
<dbReference type="EMBL" id="FQVQ01000002">
    <property type="protein sequence ID" value="SHE91157.1"/>
    <property type="molecule type" value="Genomic_DNA"/>
</dbReference>
<dbReference type="PROSITE" id="PS50853">
    <property type="entry name" value="FN3"/>
    <property type="match status" value="2"/>
</dbReference>
<dbReference type="RefSeq" id="WP_083544712.1">
    <property type="nucleotide sequence ID" value="NZ_FQVQ01000002.1"/>
</dbReference>
<gene>
    <name evidence="2" type="ORF">SAMN05444377_1022</name>
</gene>
<keyword evidence="3" id="KW-1185">Reference proteome</keyword>
<feature type="domain" description="Fibronectin type-III" evidence="1">
    <location>
        <begin position="300"/>
        <end position="388"/>
    </location>
</feature>
<dbReference type="CDD" id="cd00063">
    <property type="entry name" value="FN3"/>
    <property type="match status" value="2"/>
</dbReference>
<dbReference type="InterPro" id="IPR013783">
    <property type="entry name" value="Ig-like_fold"/>
</dbReference>
<dbReference type="SUPFAM" id="SSF49265">
    <property type="entry name" value="Fibronectin type III"/>
    <property type="match status" value="2"/>
</dbReference>
<sequence>MAQKIPFSVSFFTRILLVLGLWIGVTVPTQAQVSAYTVQQLAAPAANTAGYWTTGANFNTNNNGVAAYGAGINVDDAIIPVTFGTLTNGAGFQFTYRGANQTAVNISTNGHVYFGTTTGTPATEYNPISSTVTTYSAGAIAVYARDLDLIGTTATGINIFYGISGTAPNRIFKVMWVVRRSNGANSFITTPTAETSMIMQLWLYETTGVIEMYYQPTNFGSQGTISQMTGQIGLRGNSVSDFNMLSYQSHTAPWPSTSMAQTTTNNALNVFTSGNSATLTATIQTASNRLFRWTPVTCPSPGTPNITDITHNSATLNWTAPSPAPALGYEYYVGTSMTPTVTNSTTGLTTGPLSLASGQTYYFAVRSVCSGSDSSAWTTLGSFQTYCAVNVPYYIGFDGAGIASGAPDNDLVTIPGTTPFHGGLPFCTRNQNLASTGVGNPWVTSDESRYTNIYMDFQGNFLMYNGQAPSASGTANTWFFTKGVNLTAGTSYRLQYLYSGTDNPPTALNRMRVSYGTLPFAANMSTQLDDKPEIKGGPSISIVNFVPATSGVYYFGFNCYSNPNNGQLAVDDISVDLSVCLRPTNVSVASITATTALLSWTAPTPAPSNGYVYYVSTSPTTPSYSQAPTGATGPGVTVTTITGLTGSTTYYVWVRTNCGGGDFGEWVALNNAGNPFFTTLPPPPAYCTPSGASFPQDPNGITNVTIGSINNTTGIETNNYGNYSNLVTIAPQGEVMNCSITYATGFTYDTNIWVDWNNDGDFADAGELVYQGVSTNAIPTTLNASFTVPLAQPLGPVRMRIGGIDFGPFTDPCRNGNYQAFEDYTLNVVVAPPPLAINISSTTQCAGDCSPLISITTALGNYNTYTWSPPLGVTGTAATGYTICSNTSITYTLTGVQTFPPFSTRSVTFRYNANTRPTPITITTPSGTNVCSTGPAIPINTSGGLVSGFPILNEGFNGATNTWTVAGTGSGAPIANWTLRPNNFAGPLGAIRSNDNTQFYLADSDEPGSGTSISTTLTSPAINTVGYTTLGLSFWHCYRFFSGDSGRVQASIDGVTWTDLSVYSSNQGGLTAFNNVIINLDAYINQPTLFIRFRYDATWDWFWAIDNVLVSGTANSSVTWSPAAGLFTDAAATTPYVAGTGAATVYALPTTTTTYTASASTLAPVCTTSTNVTINVTTVNAGTAGPNQTICDGAPANLTLTGHVGTILRWQYASDLAFTTPVDIPASATATLTSAQMGTLTATRYYRAVVSFGGCTAFSTVVTITFDATTWNGSAWSNGLPSLTKAAIFAGNFTSTGNLSACSATVQSGTVVINPGHTLTVQNAVNVVGGSLTFEDTSSLLQNTNAVNSGNITYRRNTTPMRKFDYTYWSSPVAPQTLVGLSPLTLSDKYFTFNPVIGNWVNVAGNSLMDAGKGYIIRAPNNFDVVTPSVFNASFFGVPNNGPISVPIVLGASDVNLIGNPYPSAVDIDLFMDLNGDTGTNVVDKTIYIWTHNTPMTNNNYTNSDYAVYNYMGGVGTAAAPGPNSNVPNGNIASGQSFFIKGLSAGTALFNNSMRITGNNNQFFRSAEDKSRIWLQIYDGAAGYKQALVGYAHGATDGIDSGYDGDLFASGTPVSIYSLVGSHALTIQGRALPFEDTDVIPLGYSATAPGNLTIGLHNFDGLFEAQNIYLKDKVLQVLHDLKSSDYAFTSAQGTFNDRFELVFTNSALSTPSLEFDQLVVVYVENGVIRVKSSLNALQKVDIYDIRGALLGTQSATGLESSFSNSLFAQQILLVKVTDEFGNTLTRKIQYP</sequence>
<reference evidence="2 3" key="1">
    <citation type="submission" date="2016-11" db="EMBL/GenBank/DDBJ databases">
        <authorList>
            <person name="Jaros S."/>
            <person name="Januszkiewicz K."/>
            <person name="Wedrychowicz H."/>
        </authorList>
    </citation>
    <scope>NUCLEOTIDE SEQUENCE [LARGE SCALE GENOMIC DNA]</scope>
    <source>
        <strain evidence="2 3">DSM 25660</strain>
    </source>
</reference>
<accession>A0A1M4XC89</accession>
<dbReference type="Gene3D" id="2.60.40.10">
    <property type="entry name" value="Immunoglobulins"/>
    <property type="match status" value="2"/>
</dbReference>
<dbReference type="Pfam" id="PF20009">
    <property type="entry name" value="GEVED"/>
    <property type="match status" value="1"/>
</dbReference>
<feature type="domain" description="Fibronectin type-III" evidence="1">
    <location>
        <begin position="582"/>
        <end position="682"/>
    </location>
</feature>
<dbReference type="Pfam" id="PF00041">
    <property type="entry name" value="fn3"/>
    <property type="match status" value="1"/>
</dbReference>
<name>A0A1M4XC89_9FLAO</name>
<evidence type="ECO:0000313" key="2">
    <source>
        <dbReference type="EMBL" id="SHE91157.1"/>
    </source>
</evidence>
<evidence type="ECO:0000259" key="1">
    <source>
        <dbReference type="PROSITE" id="PS50853"/>
    </source>
</evidence>
<dbReference type="Proteomes" id="UP000184147">
    <property type="component" value="Unassembled WGS sequence"/>
</dbReference>
<evidence type="ECO:0000313" key="3">
    <source>
        <dbReference type="Proteomes" id="UP000184147"/>
    </source>
</evidence>
<dbReference type="InterPro" id="IPR045474">
    <property type="entry name" value="GEVED"/>
</dbReference>
<organism evidence="2 3">
    <name type="scientific">Flavobacterium fontis</name>
    <dbReference type="NCBI Taxonomy" id="1124188"/>
    <lineage>
        <taxon>Bacteria</taxon>
        <taxon>Pseudomonadati</taxon>
        <taxon>Bacteroidota</taxon>
        <taxon>Flavobacteriia</taxon>
        <taxon>Flavobacteriales</taxon>
        <taxon>Flavobacteriaceae</taxon>
        <taxon>Flavobacterium</taxon>
    </lineage>
</organism>
<dbReference type="STRING" id="1124188.SAMN05444377_1022"/>
<dbReference type="OrthoDB" id="1652165at2"/>
<dbReference type="SMART" id="SM00060">
    <property type="entry name" value="FN3"/>
    <property type="match status" value="2"/>
</dbReference>